<feature type="signal peptide" evidence="1">
    <location>
        <begin position="1"/>
        <end position="26"/>
    </location>
</feature>
<keyword evidence="1" id="KW-0732">Signal</keyword>
<evidence type="ECO:0008006" key="4">
    <source>
        <dbReference type="Google" id="ProtNLM"/>
    </source>
</evidence>
<organism evidence="2 3">
    <name type="scientific">Chitinophaga lutea</name>
    <dbReference type="NCBI Taxonomy" id="2488634"/>
    <lineage>
        <taxon>Bacteria</taxon>
        <taxon>Pseudomonadati</taxon>
        <taxon>Bacteroidota</taxon>
        <taxon>Chitinophagia</taxon>
        <taxon>Chitinophagales</taxon>
        <taxon>Chitinophagaceae</taxon>
        <taxon>Chitinophaga</taxon>
    </lineage>
</organism>
<dbReference type="Proteomes" id="UP000278351">
    <property type="component" value="Unassembled WGS sequence"/>
</dbReference>
<feature type="chain" id="PRO_5018337050" description="Lipoprotein" evidence="1">
    <location>
        <begin position="27"/>
        <end position="136"/>
    </location>
</feature>
<proteinExistence type="predicted"/>
<evidence type="ECO:0000313" key="2">
    <source>
        <dbReference type="EMBL" id="RPE12260.1"/>
    </source>
</evidence>
<dbReference type="EMBL" id="RPDH01000001">
    <property type="protein sequence ID" value="RPE12260.1"/>
    <property type="molecule type" value="Genomic_DNA"/>
</dbReference>
<keyword evidence="3" id="KW-1185">Reference proteome</keyword>
<gene>
    <name evidence="2" type="ORF">EGT74_01505</name>
</gene>
<evidence type="ECO:0000313" key="3">
    <source>
        <dbReference type="Proteomes" id="UP000278351"/>
    </source>
</evidence>
<sequence>MDKGVFWKIKSNAFFLLYMFSLLCSACEKRSCPKNAIVVGARYLNGDSVLNEKSYFIFYDSTQLDYLDGRLVAKYDIRWNGCSSYSLIIKSLENPGLLNVGDTLNISILSNTNDTFHYLMRFKERKAVAYFLKKQK</sequence>
<dbReference type="AlphaFoldDB" id="A0A3N4Q8C4"/>
<comment type="caution">
    <text evidence="2">The sequence shown here is derived from an EMBL/GenBank/DDBJ whole genome shotgun (WGS) entry which is preliminary data.</text>
</comment>
<name>A0A3N4Q8C4_9BACT</name>
<protein>
    <recommendedName>
        <fullName evidence="4">Lipoprotein</fullName>
    </recommendedName>
</protein>
<evidence type="ECO:0000256" key="1">
    <source>
        <dbReference type="SAM" id="SignalP"/>
    </source>
</evidence>
<accession>A0A3N4Q8C4</accession>
<reference evidence="2 3" key="1">
    <citation type="submission" date="2018-11" db="EMBL/GenBank/DDBJ databases">
        <title>Chitinophaga lutea sp.nov., isolate from arsenic contaminated soil.</title>
        <authorList>
            <person name="Zong Y."/>
        </authorList>
    </citation>
    <scope>NUCLEOTIDE SEQUENCE [LARGE SCALE GENOMIC DNA]</scope>
    <source>
        <strain evidence="2 3">ZY74</strain>
    </source>
</reference>